<comment type="caution">
    <text evidence="3">The sequence shown here is derived from an EMBL/GenBank/DDBJ whole genome shotgun (WGS) entry which is preliminary data.</text>
</comment>
<comment type="catalytic activity">
    <reaction evidence="1">
        <text>O-phospho-L-threonyl-[protein] + H2O = L-threonyl-[protein] + phosphate</text>
        <dbReference type="Rhea" id="RHEA:47004"/>
        <dbReference type="Rhea" id="RHEA-COMP:11060"/>
        <dbReference type="Rhea" id="RHEA-COMP:11605"/>
        <dbReference type="ChEBI" id="CHEBI:15377"/>
        <dbReference type="ChEBI" id="CHEBI:30013"/>
        <dbReference type="ChEBI" id="CHEBI:43474"/>
        <dbReference type="ChEBI" id="CHEBI:61977"/>
        <dbReference type="EC" id="3.1.3.16"/>
    </reaction>
</comment>
<sequence length="370" mass="39934">MPNLAQVSVSGCTRFLSSQPAARYNYGIAASFIAKGHKFDPATHVYQFNPNHRVQRAKKSKESRPDSGHDAFFASRLGDTGAVAFGVTDGVGGWVESNVDPADFSHAFCDYMAAQAYYHGTEADQPKEHLTARRLMEKGYSDVLHDRSITAGGSTACVAIASPDGCLDVANLGDSGYIILRLNGVHAYSQPQTHDFNTPYQLSAIPPIMLSRMAMFGGRGFSDMPRDADVTHKCLQHGDVVVFATDGVWDNLFNQDILHVASAIMTSTGAWQMTDGGSIRVSTELAKYVKAPEGPAEEAGALPLRTLQSTLATSITAAAKRASLDRKLDSPFAKEVRTTYPNERWDGGKVDDICVVVAIVCEDTGPKPRL</sequence>
<dbReference type="STRING" id="41688.A0A2N3N1R6"/>
<dbReference type="InterPro" id="IPR001932">
    <property type="entry name" value="PPM-type_phosphatase-like_dom"/>
</dbReference>
<dbReference type="EMBL" id="NLAX01001034">
    <property type="protein sequence ID" value="PKS06351.1"/>
    <property type="molecule type" value="Genomic_DNA"/>
</dbReference>
<accession>A0A2N3N1R6</accession>
<reference evidence="3 4" key="1">
    <citation type="journal article" date="2017" name="G3 (Bethesda)">
        <title>First Draft Genome Sequence of the Pathogenic Fungus Lomentospora prolificans (Formerly Scedosporium prolificans).</title>
        <authorList>
            <person name="Luo R."/>
            <person name="Zimin A."/>
            <person name="Workman R."/>
            <person name="Fan Y."/>
            <person name="Pertea G."/>
            <person name="Grossman N."/>
            <person name="Wear M.P."/>
            <person name="Jia B."/>
            <person name="Miller H."/>
            <person name="Casadevall A."/>
            <person name="Timp W."/>
            <person name="Zhang S.X."/>
            <person name="Salzberg S.L."/>
        </authorList>
    </citation>
    <scope>NUCLEOTIDE SEQUENCE [LARGE SCALE GENOMIC DNA]</scope>
    <source>
        <strain evidence="3 4">JHH-5317</strain>
    </source>
</reference>
<dbReference type="FunCoup" id="A0A2N3N1R6">
    <property type="interactions" value="635"/>
</dbReference>
<keyword evidence="4" id="KW-1185">Reference proteome</keyword>
<dbReference type="Proteomes" id="UP000233524">
    <property type="component" value="Unassembled WGS sequence"/>
</dbReference>
<dbReference type="Gene3D" id="3.60.40.10">
    <property type="entry name" value="PPM-type phosphatase domain"/>
    <property type="match status" value="1"/>
</dbReference>
<evidence type="ECO:0000259" key="2">
    <source>
        <dbReference type="PROSITE" id="PS51746"/>
    </source>
</evidence>
<dbReference type="PANTHER" id="PTHR12320:SF1">
    <property type="entry name" value="PROTEIN PHOSPHATASE PTC7 HOMOLOG"/>
    <property type="match status" value="1"/>
</dbReference>
<protein>
    <recommendedName>
        <fullName evidence="1">Protein phosphatase</fullName>
        <ecNumber evidence="1">3.1.3.16</ecNumber>
    </recommendedName>
</protein>
<organism evidence="3 4">
    <name type="scientific">Lomentospora prolificans</name>
    <dbReference type="NCBI Taxonomy" id="41688"/>
    <lineage>
        <taxon>Eukaryota</taxon>
        <taxon>Fungi</taxon>
        <taxon>Dikarya</taxon>
        <taxon>Ascomycota</taxon>
        <taxon>Pezizomycotina</taxon>
        <taxon>Sordariomycetes</taxon>
        <taxon>Hypocreomycetidae</taxon>
        <taxon>Microascales</taxon>
        <taxon>Microascaceae</taxon>
        <taxon>Lomentospora</taxon>
    </lineage>
</organism>
<dbReference type="OrthoDB" id="60843at2759"/>
<evidence type="ECO:0000313" key="4">
    <source>
        <dbReference type="Proteomes" id="UP000233524"/>
    </source>
</evidence>
<dbReference type="GO" id="GO:0046872">
    <property type="term" value="F:metal ion binding"/>
    <property type="evidence" value="ECO:0007669"/>
    <property type="project" value="UniProtKB-UniRule"/>
</dbReference>
<dbReference type="AlphaFoldDB" id="A0A2N3N1R6"/>
<dbReference type="PANTHER" id="PTHR12320">
    <property type="entry name" value="PROTEIN PHOSPHATASE 2C"/>
    <property type="match status" value="1"/>
</dbReference>
<keyword evidence="1" id="KW-0378">Hydrolase</keyword>
<comment type="catalytic activity">
    <reaction evidence="1">
        <text>O-phospho-L-seryl-[protein] + H2O = L-seryl-[protein] + phosphate</text>
        <dbReference type="Rhea" id="RHEA:20629"/>
        <dbReference type="Rhea" id="RHEA-COMP:9863"/>
        <dbReference type="Rhea" id="RHEA-COMP:11604"/>
        <dbReference type="ChEBI" id="CHEBI:15377"/>
        <dbReference type="ChEBI" id="CHEBI:29999"/>
        <dbReference type="ChEBI" id="CHEBI:43474"/>
        <dbReference type="ChEBI" id="CHEBI:83421"/>
        <dbReference type="EC" id="3.1.3.16"/>
    </reaction>
</comment>
<evidence type="ECO:0000256" key="1">
    <source>
        <dbReference type="RuleBase" id="RU366020"/>
    </source>
</evidence>
<comment type="cofactor">
    <cofactor evidence="1">
        <name>Mg(2+)</name>
        <dbReference type="ChEBI" id="CHEBI:18420"/>
    </cofactor>
</comment>
<proteinExistence type="inferred from homology"/>
<dbReference type="EC" id="3.1.3.16" evidence="1"/>
<name>A0A2N3N1R6_9PEZI</name>
<dbReference type="InParanoid" id="A0A2N3N1R6"/>
<keyword evidence="1" id="KW-0460">Magnesium</keyword>
<comment type="cofactor">
    <cofactor evidence="1">
        <name>Mn(2+)</name>
        <dbReference type="ChEBI" id="CHEBI:29035"/>
    </cofactor>
</comment>
<dbReference type="GO" id="GO:0004722">
    <property type="term" value="F:protein serine/threonine phosphatase activity"/>
    <property type="evidence" value="ECO:0007669"/>
    <property type="project" value="UniProtKB-EC"/>
</dbReference>
<feature type="domain" description="PPM-type phosphatase" evidence="2">
    <location>
        <begin position="53"/>
        <end position="360"/>
    </location>
</feature>
<gene>
    <name evidence="3" type="ORF">jhhlp_007099</name>
</gene>
<keyword evidence="1" id="KW-0479">Metal-binding</keyword>
<evidence type="ECO:0000313" key="3">
    <source>
        <dbReference type="EMBL" id="PKS06351.1"/>
    </source>
</evidence>
<dbReference type="VEuPathDB" id="FungiDB:jhhlp_007099"/>
<keyword evidence="1" id="KW-0464">Manganese</keyword>
<dbReference type="SMART" id="SM00332">
    <property type="entry name" value="PP2Cc"/>
    <property type="match status" value="1"/>
</dbReference>
<dbReference type="InterPro" id="IPR036457">
    <property type="entry name" value="PPM-type-like_dom_sf"/>
</dbReference>
<comment type="similarity">
    <text evidence="1">Belongs to the PP2C family.</text>
</comment>
<dbReference type="SUPFAM" id="SSF81606">
    <property type="entry name" value="PP2C-like"/>
    <property type="match status" value="1"/>
</dbReference>
<dbReference type="Pfam" id="PF00481">
    <property type="entry name" value="PP2C"/>
    <property type="match status" value="1"/>
</dbReference>
<keyword evidence="1" id="KW-0904">Protein phosphatase</keyword>
<dbReference type="InterPro" id="IPR039123">
    <property type="entry name" value="PPTC7"/>
</dbReference>
<dbReference type="PROSITE" id="PS51746">
    <property type="entry name" value="PPM_2"/>
    <property type="match status" value="1"/>
</dbReference>